<dbReference type="EMBL" id="JAVRRL010000042">
    <property type="protein sequence ID" value="KAK5111146.1"/>
    <property type="molecule type" value="Genomic_DNA"/>
</dbReference>
<evidence type="ECO:0000313" key="2">
    <source>
        <dbReference type="EMBL" id="KAK5111146.1"/>
    </source>
</evidence>
<feature type="compositionally biased region" description="Low complexity" evidence="1">
    <location>
        <begin position="329"/>
        <end position="342"/>
    </location>
</feature>
<gene>
    <name evidence="2" type="ORF">LTR62_005345</name>
</gene>
<dbReference type="AlphaFoldDB" id="A0AAN7TPX1"/>
<feature type="region of interest" description="Disordered" evidence="1">
    <location>
        <begin position="147"/>
        <end position="166"/>
    </location>
</feature>
<sequence>MEHSNGLTTVAPTDLKRQIAIGRASACDTSAQEARPKSSKRLPQTVEPAPAPAPHMGNKPSSLHGSSMPAEDDSSVSSVVHNPMRVWRKSSTNLLKRFDGKSPLPRPLTATSIIVATISPGQESPESPVDPFIDPAHAARESVIMLPSPSSRPTTAVDEVEDQTLSRSTTIREARRQKSYTDFGMVSASESDEGAAVPVHDRSAMSPTIPAPSPMPEDSPHKYGLKDHAGTPEKVFEPPEELNVQKARRRSSGLEIFNVSPYLSSALPAVTDTSSQEAKCLQSASSFLNGLSTSRRRAESQNRTTDTWHTNFSATNLHTSGGLSRPHSRLTLSRPPSTRPPSAAYLSGASITDLHGRRAGKNFKSSGVAYSLPLDVVQLKCYQNHATLHPSRNKHAPVECAVCHLDDVQDHFACGWCALRMCRYCREDFDRRGGVALKERVRKAEMVGSPGSSSESLSLSVSGGGGGGGGGGGADGADGVRGRSRGYR</sequence>
<evidence type="ECO:0000313" key="3">
    <source>
        <dbReference type="Proteomes" id="UP001310890"/>
    </source>
</evidence>
<feature type="region of interest" description="Disordered" evidence="1">
    <location>
        <begin position="18"/>
        <end position="79"/>
    </location>
</feature>
<feature type="region of interest" description="Disordered" evidence="1">
    <location>
        <begin position="292"/>
        <end position="343"/>
    </location>
</feature>
<proteinExistence type="predicted"/>
<evidence type="ECO:0000256" key="1">
    <source>
        <dbReference type="SAM" id="MobiDB-lite"/>
    </source>
</evidence>
<comment type="caution">
    <text evidence="2">The sequence shown here is derived from an EMBL/GenBank/DDBJ whole genome shotgun (WGS) entry which is preliminary data.</text>
</comment>
<feature type="compositionally biased region" description="Low complexity" evidence="1">
    <location>
        <begin position="448"/>
        <end position="461"/>
    </location>
</feature>
<protein>
    <submittedName>
        <fullName evidence="2">Uncharacterized protein</fullName>
    </submittedName>
</protein>
<feature type="compositionally biased region" description="Polar residues" evidence="1">
    <location>
        <begin position="301"/>
        <end position="322"/>
    </location>
</feature>
<organism evidence="2 3">
    <name type="scientific">Meristemomyces frigidus</name>
    <dbReference type="NCBI Taxonomy" id="1508187"/>
    <lineage>
        <taxon>Eukaryota</taxon>
        <taxon>Fungi</taxon>
        <taxon>Dikarya</taxon>
        <taxon>Ascomycota</taxon>
        <taxon>Pezizomycotina</taxon>
        <taxon>Dothideomycetes</taxon>
        <taxon>Dothideomycetidae</taxon>
        <taxon>Mycosphaerellales</taxon>
        <taxon>Teratosphaeriaceae</taxon>
        <taxon>Meristemomyces</taxon>
    </lineage>
</organism>
<dbReference type="Proteomes" id="UP001310890">
    <property type="component" value="Unassembled WGS sequence"/>
</dbReference>
<accession>A0AAN7TPX1</accession>
<feature type="compositionally biased region" description="Gly residues" evidence="1">
    <location>
        <begin position="462"/>
        <end position="476"/>
    </location>
</feature>
<feature type="region of interest" description="Disordered" evidence="1">
    <location>
        <begin position="443"/>
        <end position="488"/>
    </location>
</feature>
<reference evidence="2" key="1">
    <citation type="submission" date="2023-08" db="EMBL/GenBank/DDBJ databases">
        <title>Black Yeasts Isolated from many extreme environments.</title>
        <authorList>
            <person name="Coleine C."/>
            <person name="Stajich J.E."/>
            <person name="Selbmann L."/>
        </authorList>
    </citation>
    <scope>NUCLEOTIDE SEQUENCE</scope>
    <source>
        <strain evidence="2">CCFEE 5401</strain>
    </source>
</reference>
<name>A0AAN7TPX1_9PEZI</name>